<dbReference type="InterPro" id="IPR040256">
    <property type="entry name" value="At4g02000-like"/>
</dbReference>
<evidence type="ECO:0000313" key="4">
    <source>
        <dbReference type="EMBL" id="CAL1355380.1"/>
    </source>
</evidence>
<dbReference type="Proteomes" id="UP001497516">
    <property type="component" value="Chromosome 1"/>
</dbReference>
<organism evidence="4 5">
    <name type="scientific">Linum trigynum</name>
    <dbReference type="NCBI Taxonomy" id="586398"/>
    <lineage>
        <taxon>Eukaryota</taxon>
        <taxon>Viridiplantae</taxon>
        <taxon>Streptophyta</taxon>
        <taxon>Embryophyta</taxon>
        <taxon>Tracheophyta</taxon>
        <taxon>Spermatophyta</taxon>
        <taxon>Magnoliopsida</taxon>
        <taxon>eudicotyledons</taxon>
        <taxon>Gunneridae</taxon>
        <taxon>Pentapetalae</taxon>
        <taxon>rosids</taxon>
        <taxon>fabids</taxon>
        <taxon>Malpighiales</taxon>
        <taxon>Linaceae</taxon>
        <taxon>Linum</taxon>
    </lineage>
</organism>
<dbReference type="InterPro" id="IPR025836">
    <property type="entry name" value="Zn_knuckle_CX2CX4HX4C"/>
</dbReference>
<evidence type="ECO:0000256" key="1">
    <source>
        <dbReference type="SAM" id="MobiDB-lite"/>
    </source>
</evidence>
<keyword evidence="5" id="KW-1185">Reference proteome</keyword>
<accession>A0AAV2CFY3</accession>
<dbReference type="EMBL" id="OZ034813">
    <property type="protein sequence ID" value="CAL1355380.1"/>
    <property type="molecule type" value="Genomic_DNA"/>
</dbReference>
<dbReference type="Pfam" id="PF14392">
    <property type="entry name" value="zf-CCHC_4"/>
    <property type="match status" value="1"/>
</dbReference>
<gene>
    <name evidence="4" type="ORF">LTRI10_LOCUS3146</name>
</gene>
<evidence type="ECO:0000259" key="2">
    <source>
        <dbReference type="Pfam" id="PF14111"/>
    </source>
</evidence>
<dbReference type="AlphaFoldDB" id="A0AAV2CFY3"/>
<feature type="region of interest" description="Disordered" evidence="1">
    <location>
        <begin position="423"/>
        <end position="499"/>
    </location>
</feature>
<evidence type="ECO:0000259" key="3">
    <source>
        <dbReference type="Pfam" id="PF14392"/>
    </source>
</evidence>
<evidence type="ECO:0008006" key="6">
    <source>
        <dbReference type="Google" id="ProtNLM"/>
    </source>
</evidence>
<evidence type="ECO:0000313" key="5">
    <source>
        <dbReference type="Proteomes" id="UP001497516"/>
    </source>
</evidence>
<dbReference type="InterPro" id="IPR025558">
    <property type="entry name" value="DUF4283"/>
</dbReference>
<dbReference type="PANTHER" id="PTHR31286">
    <property type="entry name" value="GLYCINE-RICH CELL WALL STRUCTURAL PROTEIN 1.8-LIKE"/>
    <property type="match status" value="1"/>
</dbReference>
<reference evidence="4 5" key="1">
    <citation type="submission" date="2024-04" db="EMBL/GenBank/DDBJ databases">
        <authorList>
            <person name="Fracassetti M."/>
        </authorList>
    </citation>
    <scope>NUCLEOTIDE SEQUENCE [LARGE SCALE GENOMIC DNA]</scope>
</reference>
<dbReference type="Pfam" id="PF14111">
    <property type="entry name" value="DUF4283"/>
    <property type="match status" value="1"/>
</dbReference>
<feature type="domain" description="Zinc knuckle CX2CX4HX4C" evidence="3">
    <location>
        <begin position="188"/>
        <end position="218"/>
    </location>
</feature>
<name>A0AAV2CFY3_9ROSI</name>
<sequence>MSVNDLINQAGEWDLEMVPDEGRVANRNTLVGKIFSERTISLRALRGMVRSAWVDNPKPKMQEMPNIQPLEDNTFVFDFEKKTEMEAIWSDRPCPISGTVMQLKKPSAFEDAKEVKFQTIEFWVQVHNLPEAYRSEGNISMMERMFHRVVDIDKAAIQAQIYRKFIRIFVEIDVSKSLPDGFYIRQKQKRSWVEYKYERLYSLCYFCGRIDHIKLECEMKRNCDENGLPYPQLEKWGPWTRANSPVFSPRTNQQVDVEKVLNRDTASASNSPVGLINPSSTTKATGISQNIYQGGPHALSFSPRPGQSPFSSNGQNFTLSTDLFQSPSYFSPTPQNHPPFQQNQEMIASPPQSLKVARNLFGDIPFYQSSQMTTTSNPFLPVGFANPNLSPTTYPAQANYIFNHNYFPQACTSAQKPRKFLSNEQRRGHNGSPGIQKKKRKASLVQMVEETGAAEEEQGKTRKGQAGEVLSEEDPRIPPGFEPENTVDMVADSKPPGEP</sequence>
<protein>
    <recommendedName>
        <fullName evidence="6">CCHC-type domain-containing protein</fullName>
    </recommendedName>
</protein>
<dbReference type="PANTHER" id="PTHR31286:SF167">
    <property type="entry name" value="OS09G0268800 PROTEIN"/>
    <property type="match status" value="1"/>
</dbReference>
<feature type="domain" description="DUF4283" evidence="2">
    <location>
        <begin position="25"/>
        <end position="107"/>
    </location>
</feature>
<proteinExistence type="predicted"/>